<evidence type="ECO:0000313" key="14">
    <source>
        <dbReference type="Proteomes" id="UP000026962"/>
    </source>
</evidence>
<dbReference type="HOGENOM" id="CLU_012153_7_0_1"/>
<evidence type="ECO:0000256" key="2">
    <source>
        <dbReference type="ARBA" id="ARBA00005979"/>
    </source>
</evidence>
<keyword evidence="9" id="KW-0560">Oxidoreductase</keyword>
<dbReference type="EnsemblPlants" id="OPUNC04G11700.5">
    <property type="protein sequence ID" value="OPUNC04G11700.5"/>
    <property type="gene ID" value="OPUNC04G11700"/>
</dbReference>
<evidence type="ECO:0000256" key="9">
    <source>
        <dbReference type="ARBA" id="ARBA00023002"/>
    </source>
</evidence>
<evidence type="ECO:0000256" key="1">
    <source>
        <dbReference type="ARBA" id="ARBA00001917"/>
    </source>
</evidence>
<dbReference type="Proteomes" id="UP000026962">
    <property type="component" value="Chromosome 4"/>
</dbReference>
<name>A0A0E0KR24_ORYPU</name>
<evidence type="ECO:0000256" key="10">
    <source>
        <dbReference type="ARBA" id="ARBA00023098"/>
    </source>
</evidence>
<keyword evidence="7" id="KW-0276">Fatty acid metabolism</keyword>
<keyword evidence="5" id="KW-0288">FMN</keyword>
<evidence type="ECO:0000256" key="11">
    <source>
        <dbReference type="ARBA" id="ARBA00023160"/>
    </source>
</evidence>
<sequence length="265" mass="29891">MMTQKITLFCVPEQEPISSTDKPVEKNEASYMDFPVPRRLAVEEIPDIINHFRIAARNAIDAGFDGVEIHGAHGFLLEQFMKDGVNDRTDEYGGSLQNRCRFALEVVDAVSAEVGSDRVGFRISPYISYYGCHDSDPDALGVYMAQELDRRRVLYCSAVEPEMVAAATDGETTMRRIIPHRLHGMREAFRRGMFMVGGGYDREAGNRAVASGYADMVVFGRLFLANPDLPRRFQLDAPLNKYDRATFYTQDPVVGYTDYPFLDDE</sequence>
<dbReference type="Gramene" id="OPUNC04G11700.5">
    <property type="protein sequence ID" value="OPUNC04G11700.5"/>
    <property type="gene ID" value="OPUNC04G11700"/>
</dbReference>
<keyword evidence="10" id="KW-0443">Lipid metabolism</keyword>
<evidence type="ECO:0000256" key="6">
    <source>
        <dbReference type="ARBA" id="ARBA00022767"/>
    </source>
</evidence>
<keyword evidence="8" id="KW-0521">NADP</keyword>
<evidence type="ECO:0000256" key="4">
    <source>
        <dbReference type="ARBA" id="ARBA00022630"/>
    </source>
</evidence>
<reference evidence="13" key="1">
    <citation type="submission" date="2015-04" db="UniProtKB">
        <authorList>
            <consortium name="EnsemblPlants"/>
        </authorList>
    </citation>
    <scope>IDENTIFICATION</scope>
</reference>
<dbReference type="InterPro" id="IPR001155">
    <property type="entry name" value="OxRdtase_FMN_N"/>
</dbReference>
<evidence type="ECO:0000259" key="12">
    <source>
        <dbReference type="Pfam" id="PF00724"/>
    </source>
</evidence>
<comment type="similarity">
    <text evidence="2">Belongs to the NADH:flavin oxidoreductase/NADH oxidase family.</text>
</comment>
<reference evidence="13" key="2">
    <citation type="submission" date="2018-05" db="EMBL/GenBank/DDBJ databases">
        <title>OpunRS2 (Oryza punctata Reference Sequence Version 2).</title>
        <authorList>
            <person name="Zhang J."/>
            <person name="Kudrna D."/>
            <person name="Lee S."/>
            <person name="Talag J."/>
            <person name="Welchert J."/>
            <person name="Wing R.A."/>
        </authorList>
    </citation>
    <scope>NUCLEOTIDE SEQUENCE [LARGE SCALE GENOMIC DNA]</scope>
</reference>
<keyword evidence="11" id="KW-0275">Fatty acid biosynthesis</keyword>
<keyword evidence="3" id="KW-0444">Lipid biosynthesis</keyword>
<evidence type="ECO:0000256" key="5">
    <source>
        <dbReference type="ARBA" id="ARBA00022643"/>
    </source>
</evidence>
<dbReference type="InterPro" id="IPR013785">
    <property type="entry name" value="Aldolase_TIM"/>
</dbReference>
<dbReference type="GO" id="GO:0010181">
    <property type="term" value="F:FMN binding"/>
    <property type="evidence" value="ECO:0007669"/>
    <property type="project" value="InterPro"/>
</dbReference>
<dbReference type="PANTHER" id="PTHR22893">
    <property type="entry name" value="NADH OXIDOREDUCTASE-RELATED"/>
    <property type="match status" value="1"/>
</dbReference>
<keyword evidence="4" id="KW-0285">Flavoprotein</keyword>
<organism evidence="13">
    <name type="scientific">Oryza punctata</name>
    <name type="common">Red rice</name>
    <dbReference type="NCBI Taxonomy" id="4537"/>
    <lineage>
        <taxon>Eukaryota</taxon>
        <taxon>Viridiplantae</taxon>
        <taxon>Streptophyta</taxon>
        <taxon>Embryophyta</taxon>
        <taxon>Tracheophyta</taxon>
        <taxon>Spermatophyta</taxon>
        <taxon>Magnoliopsida</taxon>
        <taxon>Liliopsida</taxon>
        <taxon>Poales</taxon>
        <taxon>Poaceae</taxon>
        <taxon>BOP clade</taxon>
        <taxon>Oryzoideae</taxon>
        <taxon>Oryzeae</taxon>
        <taxon>Oryzinae</taxon>
        <taxon>Oryza</taxon>
    </lineage>
</organism>
<dbReference type="GO" id="GO:0016491">
    <property type="term" value="F:oxidoreductase activity"/>
    <property type="evidence" value="ECO:0007669"/>
    <property type="project" value="UniProtKB-KW"/>
</dbReference>
<dbReference type="SUPFAM" id="SSF51395">
    <property type="entry name" value="FMN-linked oxidoreductases"/>
    <property type="match status" value="1"/>
</dbReference>
<feature type="domain" description="NADH:flavin oxidoreductase/NADH oxidase N-terminal" evidence="12">
    <location>
        <begin position="31"/>
        <end position="238"/>
    </location>
</feature>
<dbReference type="PANTHER" id="PTHR22893:SF113">
    <property type="entry name" value="12-OXOPHYTODIENOATE REDUCTASE 13-RELATED"/>
    <property type="match status" value="1"/>
</dbReference>
<evidence type="ECO:0000256" key="3">
    <source>
        <dbReference type="ARBA" id="ARBA00022516"/>
    </source>
</evidence>
<dbReference type="Pfam" id="PF00724">
    <property type="entry name" value="Oxidored_FMN"/>
    <property type="match status" value="1"/>
</dbReference>
<evidence type="ECO:0000313" key="13">
    <source>
        <dbReference type="EnsemblPlants" id="OPUNC04G11700.5"/>
    </source>
</evidence>
<dbReference type="InterPro" id="IPR045247">
    <property type="entry name" value="Oye-like"/>
</dbReference>
<accession>A0A0E0KR24</accession>
<dbReference type="Gene3D" id="3.20.20.70">
    <property type="entry name" value="Aldolase class I"/>
    <property type="match status" value="1"/>
</dbReference>
<evidence type="ECO:0000256" key="7">
    <source>
        <dbReference type="ARBA" id="ARBA00022832"/>
    </source>
</evidence>
<dbReference type="AlphaFoldDB" id="A0A0E0KR24"/>
<dbReference type="GO" id="GO:0031408">
    <property type="term" value="P:oxylipin biosynthetic process"/>
    <property type="evidence" value="ECO:0007669"/>
    <property type="project" value="UniProtKB-KW"/>
</dbReference>
<comment type="cofactor">
    <cofactor evidence="1">
        <name>FMN</name>
        <dbReference type="ChEBI" id="CHEBI:58210"/>
    </cofactor>
</comment>
<keyword evidence="6" id="KW-0925">Oxylipin biosynthesis</keyword>
<dbReference type="GO" id="GO:0006633">
    <property type="term" value="P:fatty acid biosynthetic process"/>
    <property type="evidence" value="ECO:0007669"/>
    <property type="project" value="UniProtKB-KW"/>
</dbReference>
<evidence type="ECO:0000256" key="8">
    <source>
        <dbReference type="ARBA" id="ARBA00022857"/>
    </source>
</evidence>
<keyword evidence="14" id="KW-1185">Reference proteome</keyword>
<protein>
    <recommendedName>
        <fullName evidence="12">NADH:flavin oxidoreductase/NADH oxidase N-terminal domain-containing protein</fullName>
    </recommendedName>
</protein>
<proteinExistence type="inferred from homology"/>